<dbReference type="STRING" id="83449.BON30_08650"/>
<dbReference type="SFLD" id="SFLDS00029">
    <property type="entry name" value="Radical_SAM"/>
    <property type="match status" value="1"/>
</dbReference>
<dbReference type="AlphaFoldDB" id="A0A1L9BFE1"/>
<feature type="domain" description="Radical SAM core" evidence="2">
    <location>
        <begin position="35"/>
        <end position="274"/>
    </location>
</feature>
<dbReference type="GO" id="GO:0004109">
    <property type="term" value="F:coproporphyrinogen oxidase activity"/>
    <property type="evidence" value="ECO:0007669"/>
    <property type="project" value="InterPro"/>
</dbReference>
<dbReference type="SMART" id="SM00729">
    <property type="entry name" value="Elp3"/>
    <property type="match status" value="1"/>
</dbReference>
<protein>
    <submittedName>
        <fullName evidence="3">Radical SAM protein</fullName>
    </submittedName>
</protein>
<dbReference type="SUPFAM" id="SSF102114">
    <property type="entry name" value="Radical SAM enzymes"/>
    <property type="match status" value="1"/>
</dbReference>
<dbReference type="InterPro" id="IPR058240">
    <property type="entry name" value="rSAM_sf"/>
</dbReference>
<dbReference type="InterPro" id="IPR006638">
    <property type="entry name" value="Elp3/MiaA/NifB-like_rSAM"/>
</dbReference>
<dbReference type="RefSeq" id="WP_071897410.1">
    <property type="nucleotide sequence ID" value="NZ_MPIN01000002.1"/>
</dbReference>
<keyword evidence="4" id="KW-1185">Reference proteome</keyword>
<dbReference type="SFLD" id="SFLDF00562">
    <property type="entry name" value="HemN-like__clustered_with_heat"/>
    <property type="match status" value="1"/>
</dbReference>
<gene>
    <name evidence="3" type="ORF">BON30_08650</name>
</gene>
<evidence type="ECO:0000259" key="2">
    <source>
        <dbReference type="PROSITE" id="PS51918"/>
    </source>
</evidence>
<reference evidence="3 4" key="2">
    <citation type="submission" date="2016-12" db="EMBL/GenBank/DDBJ databases">
        <title>Draft Genome Sequence of Cystobacter ferrugineus Strain Cbfe23.</title>
        <authorList>
            <person name="Akbar S."/>
            <person name="Dowd S.E."/>
            <person name="Stevens D.C."/>
        </authorList>
    </citation>
    <scope>NUCLEOTIDE SEQUENCE [LARGE SCALE GENOMIC DNA]</scope>
    <source>
        <strain evidence="3 4">Cbfe23</strain>
    </source>
</reference>
<accession>A0A1L9BFE1</accession>
<evidence type="ECO:0000256" key="1">
    <source>
        <dbReference type="ARBA" id="ARBA00006100"/>
    </source>
</evidence>
<dbReference type="PANTHER" id="PTHR13932">
    <property type="entry name" value="COPROPORPHYRINIGEN III OXIDASE"/>
    <property type="match status" value="1"/>
</dbReference>
<dbReference type="Pfam" id="PF06969">
    <property type="entry name" value="HemN_C"/>
    <property type="match status" value="1"/>
</dbReference>
<dbReference type="InterPro" id="IPR004559">
    <property type="entry name" value="HemW-like"/>
</dbReference>
<evidence type="ECO:0000313" key="4">
    <source>
        <dbReference type="Proteomes" id="UP000182229"/>
    </source>
</evidence>
<organism evidence="3 4">
    <name type="scientific">Cystobacter ferrugineus</name>
    <dbReference type="NCBI Taxonomy" id="83449"/>
    <lineage>
        <taxon>Bacteria</taxon>
        <taxon>Pseudomonadati</taxon>
        <taxon>Myxococcota</taxon>
        <taxon>Myxococcia</taxon>
        <taxon>Myxococcales</taxon>
        <taxon>Cystobacterineae</taxon>
        <taxon>Archangiaceae</taxon>
        <taxon>Cystobacter</taxon>
    </lineage>
</organism>
<dbReference type="Proteomes" id="UP000182229">
    <property type="component" value="Unassembled WGS sequence"/>
</dbReference>
<dbReference type="InterPro" id="IPR034505">
    <property type="entry name" value="Coproporphyrinogen-III_oxidase"/>
</dbReference>
<dbReference type="InterPro" id="IPR010723">
    <property type="entry name" value="HemN_C"/>
</dbReference>
<name>A0A1L9BFE1_9BACT</name>
<evidence type="ECO:0000313" key="3">
    <source>
        <dbReference type="EMBL" id="OJH40970.1"/>
    </source>
</evidence>
<dbReference type="PROSITE" id="PS51918">
    <property type="entry name" value="RADICAL_SAM"/>
    <property type="match status" value="1"/>
</dbReference>
<dbReference type="Gene3D" id="3.80.30.20">
    <property type="entry name" value="tm_1862 like domain"/>
    <property type="match status" value="1"/>
</dbReference>
<comment type="caution">
    <text evidence="3">The sequence shown here is derived from an EMBL/GenBank/DDBJ whole genome shotgun (WGS) entry which is preliminary data.</text>
</comment>
<dbReference type="EMBL" id="MPIN01000002">
    <property type="protein sequence ID" value="OJH40970.1"/>
    <property type="molecule type" value="Genomic_DNA"/>
</dbReference>
<dbReference type="PANTHER" id="PTHR13932:SF5">
    <property type="entry name" value="RADICAL S-ADENOSYL METHIONINE DOMAIN-CONTAINING PROTEIN 1, MITOCHONDRIAL"/>
    <property type="match status" value="1"/>
</dbReference>
<proteinExistence type="inferred from homology"/>
<dbReference type="InterPro" id="IPR007197">
    <property type="entry name" value="rSAM"/>
</dbReference>
<dbReference type="GO" id="GO:0051539">
    <property type="term" value="F:4 iron, 4 sulfur cluster binding"/>
    <property type="evidence" value="ECO:0007669"/>
    <property type="project" value="InterPro"/>
</dbReference>
<dbReference type="OrthoDB" id="9808022at2"/>
<dbReference type="GO" id="GO:0006779">
    <property type="term" value="P:porphyrin-containing compound biosynthetic process"/>
    <property type="evidence" value="ECO:0007669"/>
    <property type="project" value="InterPro"/>
</dbReference>
<dbReference type="InterPro" id="IPR023404">
    <property type="entry name" value="rSAM_horseshoe"/>
</dbReference>
<dbReference type="GO" id="GO:0005737">
    <property type="term" value="C:cytoplasm"/>
    <property type="evidence" value="ECO:0007669"/>
    <property type="project" value="InterPro"/>
</dbReference>
<dbReference type="SFLD" id="SFLDG01065">
    <property type="entry name" value="anaerobic_coproporphyrinogen-I"/>
    <property type="match status" value="1"/>
</dbReference>
<reference evidence="4" key="1">
    <citation type="submission" date="2016-11" db="EMBL/GenBank/DDBJ databases">
        <authorList>
            <person name="Shukria A."/>
            <person name="Stevens D.C."/>
        </authorList>
    </citation>
    <scope>NUCLEOTIDE SEQUENCE [LARGE SCALE GENOMIC DNA]</scope>
    <source>
        <strain evidence="4">Cbfe23</strain>
    </source>
</reference>
<comment type="similarity">
    <text evidence="1">Belongs to the anaerobic coproporphyrinogen-III oxidase family. HemW subfamily.</text>
</comment>
<dbReference type="Pfam" id="PF04055">
    <property type="entry name" value="Radical_SAM"/>
    <property type="match status" value="1"/>
</dbReference>
<sequence length="424" mass="47783">MSTGERPAPDELTRRGFVTNHPPYRYWRPEGLRELLAPRPLNVYVHSPFCIQRCAYCHYKTTTLAEHRKAEIDAYVSALCREIALVSRRFHLKERPTTSVYFGGGTPTLLSRQNLSRLMESLHEHLTLEDPEITIEGEPVTLIQSKADHLQALGVNRISLGIQSFCDDILRRTGRHDTEQHAFKAIALAKATGATVNVDLMSGLAGETEQTWAYTIERALAADVHSLTVYKTELHANTGYSADIKRNALTLPTDDEELRFITHALEQFERHGYQPVNFFTFTRGGAYRQRHISSRWLGTDTYGFGVSAFGSLGAHAMQNTSELPRYLQTLEAGELPLARGHRLSARELMAREAVLGMKLIHLDLAAFQQRHGFDLARWCAPVVEELEKNGFVTLQERTLSLTRKGLLWGDYVGRRLAACIEALA</sequence>